<dbReference type="InterPro" id="IPR026059">
    <property type="entry name" value="Rab3GAP2"/>
</dbReference>
<evidence type="ECO:0000313" key="3">
    <source>
        <dbReference type="Proteomes" id="UP001255856"/>
    </source>
</evidence>
<gene>
    <name evidence="2" type="ORF">QBZ16_001962</name>
</gene>
<proteinExistence type="predicted"/>
<comment type="caution">
    <text evidence="2">The sequence shown here is derived from an EMBL/GenBank/DDBJ whole genome shotgun (WGS) entry which is preliminary data.</text>
</comment>
<dbReference type="PANTHER" id="PTHR12472">
    <property type="entry name" value="RAB3-GAP REGULATORY DOMAIN"/>
    <property type="match status" value="1"/>
</dbReference>
<name>A0AAD9INC3_PROWI</name>
<accession>A0AAD9INC3</accession>
<dbReference type="InterPro" id="IPR032839">
    <property type="entry name" value="RAB3GAP_N"/>
</dbReference>
<dbReference type="PANTHER" id="PTHR12472:SF0">
    <property type="entry name" value="RAB3 GTPASE-ACTIVATING PROTEIN NON-CATALYTIC SUBUNIT"/>
    <property type="match status" value="1"/>
</dbReference>
<evidence type="ECO:0000313" key="2">
    <source>
        <dbReference type="EMBL" id="KAK2079567.1"/>
    </source>
</evidence>
<dbReference type="EMBL" id="JASFZW010000002">
    <property type="protein sequence ID" value="KAK2079567.1"/>
    <property type="molecule type" value="Genomic_DNA"/>
</dbReference>
<keyword evidence="3" id="KW-1185">Reference proteome</keyword>
<feature type="domain" description="Rab3-GAP regulatory subunit N-terminal" evidence="1">
    <location>
        <begin position="21"/>
        <end position="278"/>
    </location>
</feature>
<dbReference type="AlphaFoldDB" id="A0AAD9INC3"/>
<reference evidence="2" key="1">
    <citation type="submission" date="2021-01" db="EMBL/GenBank/DDBJ databases">
        <authorList>
            <person name="Eckstrom K.M.E."/>
        </authorList>
    </citation>
    <scope>NUCLEOTIDE SEQUENCE</scope>
    <source>
        <strain evidence="2">UVCC 0001</strain>
    </source>
</reference>
<protein>
    <recommendedName>
        <fullName evidence="1">Rab3-GAP regulatory subunit N-terminal domain-containing protein</fullName>
    </recommendedName>
</protein>
<dbReference type="Proteomes" id="UP001255856">
    <property type="component" value="Unassembled WGS sequence"/>
</dbReference>
<dbReference type="Pfam" id="PF14655">
    <property type="entry name" value="RAB3GAP2_N"/>
    <property type="match status" value="1"/>
</dbReference>
<sequence>MSASGRDPSYASVLGPQQPGQAAEHITSLAIAHHAARGLPPCTVLLGTSSGAIQLHELGGARLLRQRLHTTAVQDLRVWPGKGTSSPGTVTVTYSDTVVLFPLEDLTTAVRERWHGRPNESGALAHLPIKWTLGRGTGPRRAAGCFPAGPAPLYEELALLSGAVDAERQARIDLVAVGADPPLATFSSAAGEFLEAEAADGAAGRTTAAISWFLSRVPRGRRFSRAAREAGEAAGAGGPGAAAEPVARCQAAKLADRAQVWDDKQVIERVSFSPWCELVPGPPDLRTRLAALSGLASHAALLAAPPGHAEGAVWFLDLRALRCADVGPALWASA</sequence>
<organism evidence="2 3">
    <name type="scientific">Prototheca wickerhamii</name>
    <dbReference type="NCBI Taxonomy" id="3111"/>
    <lineage>
        <taxon>Eukaryota</taxon>
        <taxon>Viridiplantae</taxon>
        <taxon>Chlorophyta</taxon>
        <taxon>core chlorophytes</taxon>
        <taxon>Trebouxiophyceae</taxon>
        <taxon>Chlorellales</taxon>
        <taxon>Chlorellaceae</taxon>
        <taxon>Prototheca</taxon>
    </lineage>
</organism>
<evidence type="ECO:0000259" key="1">
    <source>
        <dbReference type="Pfam" id="PF14655"/>
    </source>
</evidence>